<name>F4S1G4_MELLP</name>
<organism evidence="4">
    <name type="scientific">Melampsora larici-populina (strain 98AG31 / pathotype 3-4-7)</name>
    <name type="common">Poplar leaf rust fungus</name>
    <dbReference type="NCBI Taxonomy" id="747676"/>
    <lineage>
        <taxon>Eukaryota</taxon>
        <taxon>Fungi</taxon>
        <taxon>Dikarya</taxon>
        <taxon>Basidiomycota</taxon>
        <taxon>Pucciniomycotina</taxon>
        <taxon>Pucciniomycetes</taxon>
        <taxon>Pucciniales</taxon>
        <taxon>Melampsoraceae</taxon>
        <taxon>Melampsora</taxon>
    </lineage>
</organism>
<dbReference type="Proteomes" id="UP000001072">
    <property type="component" value="Unassembled WGS sequence"/>
</dbReference>
<feature type="compositionally biased region" description="Polar residues" evidence="1">
    <location>
        <begin position="200"/>
        <end position="218"/>
    </location>
</feature>
<feature type="compositionally biased region" description="Polar residues" evidence="1">
    <location>
        <begin position="652"/>
        <end position="661"/>
    </location>
</feature>
<feature type="region of interest" description="Disordered" evidence="1">
    <location>
        <begin position="892"/>
        <end position="947"/>
    </location>
</feature>
<proteinExistence type="predicted"/>
<dbReference type="KEGG" id="mlr:MELLADRAFT_92083"/>
<feature type="region of interest" description="Disordered" evidence="1">
    <location>
        <begin position="1130"/>
        <end position="1152"/>
    </location>
</feature>
<feature type="compositionally biased region" description="Polar residues" evidence="1">
    <location>
        <begin position="227"/>
        <end position="243"/>
    </location>
</feature>
<feature type="compositionally biased region" description="Low complexity" evidence="1">
    <location>
        <begin position="712"/>
        <end position="723"/>
    </location>
</feature>
<evidence type="ECO:0000256" key="1">
    <source>
        <dbReference type="SAM" id="MobiDB-lite"/>
    </source>
</evidence>
<dbReference type="PROSITE" id="PS51673">
    <property type="entry name" value="SUZ"/>
    <property type="match status" value="1"/>
</dbReference>
<dbReference type="RefSeq" id="XP_007415156.1">
    <property type="nucleotide sequence ID" value="XM_007415094.1"/>
</dbReference>
<feature type="region of interest" description="Disordered" evidence="1">
    <location>
        <begin position="1092"/>
        <end position="1116"/>
    </location>
</feature>
<dbReference type="STRING" id="747676.F4S1G4"/>
<feature type="domain" description="SUZ" evidence="2">
    <location>
        <begin position="215"/>
        <end position="311"/>
    </location>
</feature>
<feature type="compositionally biased region" description="Polar residues" evidence="1">
    <location>
        <begin position="533"/>
        <end position="563"/>
    </location>
</feature>
<feature type="compositionally biased region" description="Polar residues" evidence="1">
    <location>
        <begin position="669"/>
        <end position="700"/>
    </location>
</feature>
<dbReference type="AlphaFoldDB" id="F4S1G4"/>
<feature type="compositionally biased region" description="Low complexity" evidence="1">
    <location>
        <begin position="834"/>
        <end position="847"/>
    </location>
</feature>
<feature type="region of interest" description="Disordered" evidence="1">
    <location>
        <begin position="790"/>
        <end position="859"/>
    </location>
</feature>
<feature type="region of interest" description="Disordered" evidence="1">
    <location>
        <begin position="735"/>
        <end position="772"/>
    </location>
</feature>
<feature type="compositionally biased region" description="Polar residues" evidence="1">
    <location>
        <begin position="271"/>
        <end position="283"/>
    </location>
</feature>
<dbReference type="GO" id="GO:0003676">
    <property type="term" value="F:nucleic acid binding"/>
    <property type="evidence" value="ECO:0007669"/>
    <property type="project" value="InterPro"/>
</dbReference>
<dbReference type="HOGENOM" id="CLU_276353_0_0_1"/>
<feature type="region of interest" description="Disordered" evidence="1">
    <location>
        <begin position="200"/>
        <end position="287"/>
    </location>
</feature>
<evidence type="ECO:0000313" key="3">
    <source>
        <dbReference type="EMBL" id="EGG01565.1"/>
    </source>
</evidence>
<dbReference type="SUPFAM" id="SSF82708">
    <property type="entry name" value="R3H domain"/>
    <property type="match status" value="1"/>
</dbReference>
<feature type="region of interest" description="Disordered" evidence="1">
    <location>
        <begin position="1004"/>
        <end position="1059"/>
    </location>
</feature>
<feature type="compositionally biased region" description="Polar residues" evidence="1">
    <location>
        <begin position="620"/>
        <end position="634"/>
    </location>
</feature>
<dbReference type="InterPro" id="IPR024771">
    <property type="entry name" value="SUZ"/>
</dbReference>
<feature type="region of interest" description="Disordered" evidence="1">
    <location>
        <begin position="309"/>
        <end position="366"/>
    </location>
</feature>
<feature type="compositionally biased region" description="Low complexity" evidence="1">
    <location>
        <begin position="892"/>
        <end position="904"/>
    </location>
</feature>
<accession>F4S1G4</accession>
<gene>
    <name evidence="3" type="ORF">MELLADRAFT_92083</name>
</gene>
<feature type="compositionally biased region" description="Low complexity" evidence="1">
    <location>
        <begin position="923"/>
        <end position="941"/>
    </location>
</feature>
<evidence type="ECO:0000259" key="2">
    <source>
        <dbReference type="PROSITE" id="PS51673"/>
    </source>
</evidence>
<dbReference type="Pfam" id="PF12752">
    <property type="entry name" value="SUZ"/>
    <property type="match status" value="1"/>
</dbReference>
<dbReference type="EMBL" id="GL883137">
    <property type="protein sequence ID" value="EGG01565.1"/>
    <property type="molecule type" value="Genomic_DNA"/>
</dbReference>
<dbReference type="InParanoid" id="F4S1G4"/>
<reference evidence="4" key="1">
    <citation type="journal article" date="2011" name="Proc. Natl. Acad. Sci. U.S.A.">
        <title>Obligate biotrophy features unraveled by the genomic analysis of rust fungi.</title>
        <authorList>
            <person name="Duplessis S."/>
            <person name="Cuomo C.A."/>
            <person name="Lin Y.-C."/>
            <person name="Aerts A."/>
            <person name="Tisserant E."/>
            <person name="Veneault-Fourrey C."/>
            <person name="Joly D.L."/>
            <person name="Hacquard S."/>
            <person name="Amselem J."/>
            <person name="Cantarel B.L."/>
            <person name="Chiu R."/>
            <person name="Coutinho P.M."/>
            <person name="Feau N."/>
            <person name="Field M."/>
            <person name="Frey P."/>
            <person name="Gelhaye E."/>
            <person name="Goldberg J."/>
            <person name="Grabherr M.G."/>
            <person name="Kodira C.D."/>
            <person name="Kohler A."/>
            <person name="Kuees U."/>
            <person name="Lindquist E.A."/>
            <person name="Lucas S.M."/>
            <person name="Mago R."/>
            <person name="Mauceli E."/>
            <person name="Morin E."/>
            <person name="Murat C."/>
            <person name="Pangilinan J.L."/>
            <person name="Park R."/>
            <person name="Pearson M."/>
            <person name="Quesneville H."/>
            <person name="Rouhier N."/>
            <person name="Sakthikumar S."/>
            <person name="Salamov A.A."/>
            <person name="Schmutz J."/>
            <person name="Selles B."/>
            <person name="Shapiro H."/>
            <person name="Tanguay P."/>
            <person name="Tuskan G.A."/>
            <person name="Henrissat B."/>
            <person name="Van de Peer Y."/>
            <person name="Rouze P."/>
            <person name="Ellis J.G."/>
            <person name="Dodds P.N."/>
            <person name="Schein J.E."/>
            <person name="Zhong S."/>
            <person name="Hamelin R.C."/>
            <person name="Grigoriev I.V."/>
            <person name="Szabo L.J."/>
            <person name="Martin F."/>
        </authorList>
    </citation>
    <scope>NUCLEOTIDE SEQUENCE [LARGE SCALE GENOMIC DNA]</scope>
    <source>
        <strain evidence="4">98AG31 / pathotype 3-4-7</strain>
    </source>
</reference>
<feature type="compositionally biased region" description="Low complexity" evidence="1">
    <location>
        <begin position="327"/>
        <end position="360"/>
    </location>
</feature>
<dbReference type="GeneID" id="18936120"/>
<feature type="compositionally biased region" description="Polar residues" evidence="1">
    <location>
        <begin position="1009"/>
        <end position="1019"/>
    </location>
</feature>
<feature type="compositionally biased region" description="Low complexity" evidence="1">
    <location>
        <begin position="1043"/>
        <end position="1059"/>
    </location>
</feature>
<feature type="compositionally biased region" description="Polar residues" evidence="1">
    <location>
        <begin position="905"/>
        <end position="915"/>
    </location>
</feature>
<dbReference type="Gene3D" id="3.30.1370.50">
    <property type="entry name" value="R3H-like domain"/>
    <property type="match status" value="1"/>
</dbReference>
<evidence type="ECO:0000313" key="4">
    <source>
        <dbReference type="Proteomes" id="UP000001072"/>
    </source>
</evidence>
<feature type="region of interest" description="Disordered" evidence="1">
    <location>
        <begin position="69"/>
        <end position="98"/>
    </location>
</feature>
<protein>
    <recommendedName>
        <fullName evidence="2">SUZ domain-containing protein</fullName>
    </recommendedName>
</protein>
<sequence>MQNHQNQNQNQQNPSTTSTTTSPVILLRRNESDPAPSNFQSHTLLIDGTSNLISNSNQFIFGSTQNENLIRSPSQSDHNQSSSLLHSSTSLQNPTISDKTLDPTVVEAMMTGTVRDKQILLQAEVEMLRFLTSTQDRQPFGAALSTSLNSYQRMLVHRLGDSFGIKRSIEMGHIYMERTPLSACPSTRLDSFIIRQDASPSNAAVSPQERSPSLNIPNIPQEEKIASSPNTNEVKASTASTAPLKTFKIMSRTPSQRSSSRQTSKGIAPSAGSSVSSADATNSDAKRNELSYEARQAAYQQARNRIFAAGTSESAEDDGIPKESSESETTTSSRNLDSSLNDDSNPSNDQSVPSSNDPSSGNGPIRIAQALNKGKEKMIANSKFVKPPTVVAKLRPGATAFDPNAKAHGYEEVTIIDFDDSQGPIPWSAPTGYEYPSEPISRQAYHSRQIRAGQLYGSDAFPIQSHPACGPLNGEHAHHDGSYPMFSTSNAPHYLDSQSGPHSGMNPMVSYEHPSSRIFPPPSGPIKGDLNRYPQNSGFPTPSFSIPNGRSINPGPTIQSRIPIQQDRFHVTPYSGVDHEMGNQGSDRSRGTYLSADLNPGPTRSHTVPPSLPPPPPPESQNHQGLNFSHSMSYPSLHPISPNPPPIPSVHMNHSSYQVNHSNHHPFDSQFQTTNSSVHPTSGRDSGTSSVTHLTPQAQFHPTLITPPTYASDPNINPNSNHSIIDYSQVVDPRLSTLNGNHNSSSSNSSGSNGNHYLGPSSSSTNHLNHSNMNPFLPLPTVSLRFDSMSQLRSHPSSSSIISDETSSSSNQSSSNLTAASNLSKRQMNGGSLGHDSSGSGSRSHLGFKAGSQTVGGTRTGYFSLNQLGIFGSENGMNGMKNRYEAGRPASVGGVSNCSSSNGSIHRNQNGNSKNQRNKNHRSSGNSGNSQKSGMSGKSGNVLEEEDLRGMVDKVSSVSEDEWKTNLEARLDDDEKKKKKIEKEVKGTYPVGVMVMQHPLPAKPLWVGGSSNKSMGRGSNTNTNTNGKHRGVVKSETLPLKSNPPNGNGNQNQDQNQNENQSLLKDDEPVSSGEVKCVDVNQTVPVGIVVVEDSDLKDDGLKDDGSEDQVDQVDQVDQLKGIDQMVGSLLLDESHHGSLNDDDDDQKSKKND</sequence>
<dbReference type="eggNOG" id="ENOG502SCS9">
    <property type="taxonomic scope" value="Eukaryota"/>
</dbReference>
<feature type="region of interest" description="Disordered" evidence="1">
    <location>
        <begin position="1"/>
        <end position="22"/>
    </location>
</feature>
<dbReference type="OrthoDB" id="278430at2759"/>
<feature type="compositionally biased region" description="Low complexity" evidence="1">
    <location>
        <begin position="251"/>
        <end position="264"/>
    </location>
</feature>
<feature type="compositionally biased region" description="Low complexity" evidence="1">
    <location>
        <begin position="790"/>
        <end position="824"/>
    </location>
</feature>
<dbReference type="VEuPathDB" id="FungiDB:MELLADRAFT_92083"/>
<feature type="region of interest" description="Disordered" evidence="1">
    <location>
        <begin position="527"/>
        <end position="723"/>
    </location>
</feature>
<feature type="compositionally biased region" description="Low complexity" evidence="1">
    <location>
        <begin position="72"/>
        <end position="92"/>
    </location>
</feature>
<dbReference type="InterPro" id="IPR036867">
    <property type="entry name" value="R3H_dom_sf"/>
</dbReference>
<keyword evidence="4" id="KW-1185">Reference proteome</keyword>
<feature type="compositionally biased region" description="Low complexity" evidence="1">
    <location>
        <begin position="739"/>
        <end position="772"/>
    </location>
</feature>
<feature type="compositionally biased region" description="Pro residues" evidence="1">
    <location>
        <begin position="610"/>
        <end position="619"/>
    </location>
</feature>